<protein>
    <submittedName>
        <fullName evidence="5">PWWP domain-containing protein 2A</fullName>
    </submittedName>
</protein>
<feature type="region of interest" description="Disordered" evidence="3">
    <location>
        <begin position="321"/>
        <end position="344"/>
    </location>
</feature>
<name>A0AAD8BI86_BIOPF</name>
<dbReference type="InterPro" id="IPR000313">
    <property type="entry name" value="PWWP_dom"/>
</dbReference>
<comment type="caution">
    <text evidence="5">The sequence shown here is derived from an EMBL/GenBank/DDBJ whole genome shotgun (WGS) entry which is preliminary data.</text>
</comment>
<keyword evidence="2" id="KW-0804">Transcription</keyword>
<dbReference type="GO" id="GO:0003682">
    <property type="term" value="F:chromatin binding"/>
    <property type="evidence" value="ECO:0007669"/>
    <property type="project" value="TreeGrafter"/>
</dbReference>
<dbReference type="FunFam" id="2.30.30.140:FF:000036">
    <property type="entry name" value="PWWP domain-containing protein 2A"/>
    <property type="match status" value="1"/>
</dbReference>
<keyword evidence="6" id="KW-1185">Reference proteome</keyword>
<dbReference type="AlphaFoldDB" id="A0AAD8BI86"/>
<dbReference type="GO" id="GO:0005634">
    <property type="term" value="C:nucleus"/>
    <property type="evidence" value="ECO:0007669"/>
    <property type="project" value="TreeGrafter"/>
</dbReference>
<feature type="region of interest" description="Disordered" evidence="3">
    <location>
        <begin position="436"/>
        <end position="457"/>
    </location>
</feature>
<dbReference type="Pfam" id="PF00855">
    <property type="entry name" value="PWWP"/>
    <property type="match status" value="1"/>
</dbReference>
<evidence type="ECO:0000256" key="3">
    <source>
        <dbReference type="SAM" id="MobiDB-lite"/>
    </source>
</evidence>
<evidence type="ECO:0000259" key="4">
    <source>
        <dbReference type="PROSITE" id="PS50812"/>
    </source>
</evidence>
<organism evidence="5 6">
    <name type="scientific">Biomphalaria pfeifferi</name>
    <name type="common">Bloodfluke planorb</name>
    <name type="synonym">Freshwater snail</name>
    <dbReference type="NCBI Taxonomy" id="112525"/>
    <lineage>
        <taxon>Eukaryota</taxon>
        <taxon>Metazoa</taxon>
        <taxon>Spiralia</taxon>
        <taxon>Lophotrochozoa</taxon>
        <taxon>Mollusca</taxon>
        <taxon>Gastropoda</taxon>
        <taxon>Heterobranchia</taxon>
        <taxon>Euthyneura</taxon>
        <taxon>Panpulmonata</taxon>
        <taxon>Hygrophila</taxon>
        <taxon>Lymnaeoidea</taxon>
        <taxon>Planorbidae</taxon>
        <taxon>Biomphalaria</taxon>
    </lineage>
</organism>
<reference evidence="5" key="1">
    <citation type="journal article" date="2023" name="PLoS Negl. Trop. Dis.">
        <title>A genome sequence for Biomphalaria pfeifferi, the major vector snail for the human-infecting parasite Schistosoma mansoni.</title>
        <authorList>
            <person name="Bu L."/>
            <person name="Lu L."/>
            <person name="Laidemitt M.R."/>
            <person name="Zhang S.M."/>
            <person name="Mutuku M."/>
            <person name="Mkoji G."/>
            <person name="Steinauer M."/>
            <person name="Loker E.S."/>
        </authorList>
    </citation>
    <scope>NUCLEOTIDE SEQUENCE</scope>
    <source>
        <strain evidence="5">KasaAsao</strain>
    </source>
</reference>
<proteinExistence type="predicted"/>
<feature type="region of interest" description="Disordered" evidence="3">
    <location>
        <begin position="478"/>
        <end position="515"/>
    </location>
</feature>
<dbReference type="SMART" id="SM00293">
    <property type="entry name" value="PWWP"/>
    <property type="match status" value="1"/>
</dbReference>
<keyword evidence="1" id="KW-0805">Transcription regulation</keyword>
<gene>
    <name evidence="5" type="ORF">Bpfe_016491</name>
</gene>
<dbReference type="PROSITE" id="PS50812">
    <property type="entry name" value="PWWP"/>
    <property type="match status" value="1"/>
</dbReference>
<feature type="compositionally biased region" description="Polar residues" evidence="3">
    <location>
        <begin position="480"/>
        <end position="496"/>
    </location>
</feature>
<dbReference type="GO" id="GO:0010369">
    <property type="term" value="C:chromocenter"/>
    <property type="evidence" value="ECO:0007669"/>
    <property type="project" value="TreeGrafter"/>
</dbReference>
<reference evidence="5" key="2">
    <citation type="submission" date="2023-04" db="EMBL/GenBank/DDBJ databases">
        <authorList>
            <person name="Bu L."/>
            <person name="Lu L."/>
            <person name="Laidemitt M.R."/>
            <person name="Zhang S.M."/>
            <person name="Mutuku M."/>
            <person name="Mkoji G."/>
            <person name="Steinauer M."/>
            <person name="Loker E.S."/>
        </authorList>
    </citation>
    <scope>NUCLEOTIDE SEQUENCE</scope>
    <source>
        <strain evidence="5">KasaAsao</strain>
        <tissue evidence="5">Whole Snail</tissue>
    </source>
</reference>
<dbReference type="PANTHER" id="PTHR16112:SF22">
    <property type="entry name" value="PWWP DOMAIN-CONTAINING 2B"/>
    <property type="match status" value="1"/>
</dbReference>
<feature type="domain" description="PWWP" evidence="4">
    <location>
        <begin position="698"/>
        <end position="758"/>
    </location>
</feature>
<evidence type="ECO:0000256" key="2">
    <source>
        <dbReference type="ARBA" id="ARBA00023163"/>
    </source>
</evidence>
<sequence length="801" mass="89954">MRFSKLSPKRIVNKMANPNIGTDIIAKGVRLTVVVEYCFENIIAVVFVHNGKEYRGVLLESSHSFFPHGIAFSSRAALENQLCLSLSPRSSSDMKQDQEKKRLCSNDVKDSKAELSAVVSRFSYHTNPFLVNPRPVQEIPTVEMKAVGGRRKTVRDIRLRPRQTLCFKCKSAIHDSHKNYSICSSNPDVSNKAGSNIASALRSSQRSSIEMTPNSTSSLTCSLRKRKNVQTPLVLLEDIQHKSSKNTHDKNVKTARSSYNFPCSGNKRCITRSNSSNRLTELVDKKHVQIKARFNRSSSSGSSNTNNTGTDWLQILDYSESRKTSNSTRNTKKDKYISSTSLNPKPSPTIKISIGDGAILKIPPRLPDSDNLCNTNHLPVPKIKILDISSLPENHSHKKAKKAAKRSKERDRIKINITKDDGSFPVESDDIMPYRTQKKHKKKHRHRHNSSLNTRESCNGESHLKLLINETKSEEPKFSVSFNNTQGPTTADSDNAISGADEENHENTVPYKDSVNHDRPRLVYTWKQNEGLSRVSSSPRHHTPNVSPKYAFKASPGLVSIGNSPHRRKNASPARVVSASPNWHYTTSPNRLLKDYPLRSKSNTAYSSGLSSETVPVTDYSVVQTADDCQSHSSDMDYDLSDFSVESGEEQMPDDFFPGTNSPPHEEEDKGIIKPLMMKIQTQNVSGCVLEEGREIRVGDIVWGKIQGFPWWPGRVSNITVTQRDNDVVITQLAKVAWFGSNTMSHMHCSDLFPFLKDFKVRYNKKKKGQYRVAIKQATMAAQLLASESDRDFVFEDFDLL</sequence>
<evidence type="ECO:0000313" key="5">
    <source>
        <dbReference type="EMBL" id="KAK0054000.1"/>
    </source>
</evidence>
<dbReference type="PANTHER" id="PTHR16112">
    <property type="entry name" value="METHYL-CPG BINDING PROTEIN, DROSOPHILA"/>
    <property type="match status" value="1"/>
</dbReference>
<dbReference type="EMBL" id="JASAOG010000081">
    <property type="protein sequence ID" value="KAK0054000.1"/>
    <property type="molecule type" value="Genomic_DNA"/>
</dbReference>
<feature type="compositionally biased region" description="Basic residues" evidence="3">
    <location>
        <begin position="436"/>
        <end position="449"/>
    </location>
</feature>
<accession>A0AAD8BI86</accession>
<dbReference type="CDD" id="cd20140">
    <property type="entry name" value="PWWP_PWWP2"/>
    <property type="match status" value="1"/>
</dbReference>
<dbReference type="Gene3D" id="2.30.30.140">
    <property type="match status" value="1"/>
</dbReference>
<evidence type="ECO:0000256" key="1">
    <source>
        <dbReference type="ARBA" id="ARBA00023015"/>
    </source>
</evidence>
<evidence type="ECO:0000313" key="6">
    <source>
        <dbReference type="Proteomes" id="UP001233172"/>
    </source>
</evidence>
<dbReference type="Proteomes" id="UP001233172">
    <property type="component" value="Unassembled WGS sequence"/>
</dbReference>
<dbReference type="SUPFAM" id="SSF63748">
    <property type="entry name" value="Tudor/PWWP/MBT"/>
    <property type="match status" value="1"/>
</dbReference>